<dbReference type="EMBL" id="ML995476">
    <property type="protein sequence ID" value="KAF2146340.1"/>
    <property type="molecule type" value="Genomic_DNA"/>
</dbReference>
<feature type="compositionally biased region" description="Low complexity" evidence="2">
    <location>
        <begin position="11"/>
        <end position="29"/>
    </location>
</feature>
<dbReference type="OrthoDB" id="9977870at2759"/>
<feature type="compositionally biased region" description="Basic and acidic residues" evidence="2">
    <location>
        <begin position="47"/>
        <end position="61"/>
    </location>
</feature>
<sequence length="409" mass="47370">MFSTSPPPSTPASNRYSRFSGSGFSSMRASLKDKLRKQSTRLRGRSTGREDESAIVSTRHERPEYSNRFSSYVGGRGIHRTVQNRDDSASSATDIDVHSLALMDPSRPSSSDSLVAPQATLNGTISDAQRTALKLAMESPSFAKMWAEYCKMFERISSFEIKQRNLLQFYEKFSETTLANQKREWKEMIIQKKQNTKEMDDVNRRQAGEQFSLFRTQQKAHENSMNALKHMKRYCSGSTVADLQKRRVTEEDKKRLKAQEKAHQDLEVKHQNAMVSLEQRQEKEKKDRLEAHEKEWKKFEETTMEASVALRRICRDLERQLNDLIRTRRLRAIQRWNLDVRLWEKNAPEDVDVPSMEDMPNIPWPDRLQAETFATRSSSILDTYITFNNLPPVVSLRASSMNNTTEQST</sequence>
<feature type="coiled-coil region" evidence="1">
    <location>
        <begin position="249"/>
        <end position="327"/>
    </location>
</feature>
<evidence type="ECO:0000313" key="3">
    <source>
        <dbReference type="EMBL" id="KAF2146340.1"/>
    </source>
</evidence>
<protein>
    <submittedName>
        <fullName evidence="3">Uncharacterized protein</fullName>
    </submittedName>
</protein>
<dbReference type="GeneID" id="54292496"/>
<reference evidence="3" key="1">
    <citation type="journal article" date="2020" name="Stud. Mycol.">
        <title>101 Dothideomycetes genomes: a test case for predicting lifestyles and emergence of pathogens.</title>
        <authorList>
            <person name="Haridas S."/>
            <person name="Albert R."/>
            <person name="Binder M."/>
            <person name="Bloem J."/>
            <person name="Labutti K."/>
            <person name="Salamov A."/>
            <person name="Andreopoulos B."/>
            <person name="Baker S."/>
            <person name="Barry K."/>
            <person name="Bills G."/>
            <person name="Bluhm B."/>
            <person name="Cannon C."/>
            <person name="Castanera R."/>
            <person name="Culley D."/>
            <person name="Daum C."/>
            <person name="Ezra D."/>
            <person name="Gonzalez J."/>
            <person name="Henrissat B."/>
            <person name="Kuo A."/>
            <person name="Liang C."/>
            <person name="Lipzen A."/>
            <person name="Lutzoni F."/>
            <person name="Magnuson J."/>
            <person name="Mondo S."/>
            <person name="Nolan M."/>
            <person name="Ohm R."/>
            <person name="Pangilinan J."/>
            <person name="Park H.-J."/>
            <person name="Ramirez L."/>
            <person name="Alfaro M."/>
            <person name="Sun H."/>
            <person name="Tritt A."/>
            <person name="Yoshinaga Y."/>
            <person name="Zwiers L.-H."/>
            <person name="Turgeon B."/>
            <person name="Goodwin S."/>
            <person name="Spatafora J."/>
            <person name="Crous P."/>
            <person name="Grigoriev I."/>
        </authorList>
    </citation>
    <scope>NUCLEOTIDE SEQUENCE</scope>
    <source>
        <strain evidence="3">CBS 121167</strain>
    </source>
</reference>
<evidence type="ECO:0000256" key="1">
    <source>
        <dbReference type="SAM" id="Coils"/>
    </source>
</evidence>
<proteinExistence type="predicted"/>
<evidence type="ECO:0000256" key="2">
    <source>
        <dbReference type="SAM" id="MobiDB-lite"/>
    </source>
</evidence>
<evidence type="ECO:0000313" key="4">
    <source>
        <dbReference type="Proteomes" id="UP000799438"/>
    </source>
</evidence>
<keyword evidence="4" id="KW-1185">Reference proteome</keyword>
<dbReference type="AlphaFoldDB" id="A0A6A6BQQ9"/>
<dbReference type="RefSeq" id="XP_033402049.1">
    <property type="nucleotide sequence ID" value="XM_033535004.1"/>
</dbReference>
<gene>
    <name evidence="3" type="ORF">K452DRAFT_109210</name>
</gene>
<keyword evidence="1" id="KW-0175">Coiled coil</keyword>
<organism evidence="3 4">
    <name type="scientific">Aplosporella prunicola CBS 121167</name>
    <dbReference type="NCBI Taxonomy" id="1176127"/>
    <lineage>
        <taxon>Eukaryota</taxon>
        <taxon>Fungi</taxon>
        <taxon>Dikarya</taxon>
        <taxon>Ascomycota</taxon>
        <taxon>Pezizomycotina</taxon>
        <taxon>Dothideomycetes</taxon>
        <taxon>Dothideomycetes incertae sedis</taxon>
        <taxon>Botryosphaeriales</taxon>
        <taxon>Aplosporellaceae</taxon>
        <taxon>Aplosporella</taxon>
    </lineage>
</organism>
<dbReference type="Proteomes" id="UP000799438">
    <property type="component" value="Unassembled WGS sequence"/>
</dbReference>
<feature type="compositionally biased region" description="Pro residues" evidence="2">
    <location>
        <begin position="1"/>
        <end position="10"/>
    </location>
</feature>
<name>A0A6A6BQQ9_9PEZI</name>
<accession>A0A6A6BQQ9</accession>
<feature type="region of interest" description="Disordered" evidence="2">
    <location>
        <begin position="1"/>
        <end position="61"/>
    </location>
</feature>
<feature type="compositionally biased region" description="Basic residues" evidence="2">
    <location>
        <begin position="34"/>
        <end position="46"/>
    </location>
</feature>